<evidence type="ECO:0000313" key="5">
    <source>
        <dbReference type="Proteomes" id="UP000188600"/>
    </source>
</evidence>
<dbReference type="GO" id="GO:0005886">
    <property type="term" value="C:plasma membrane"/>
    <property type="evidence" value="ECO:0007669"/>
    <property type="project" value="UniProtKB-SubCell"/>
</dbReference>
<keyword evidence="6" id="KW-1185">Reference proteome</keyword>
<dbReference type="EMBL" id="MSPT01000002">
    <property type="protein sequence ID" value="ONK29136.1"/>
    <property type="molecule type" value="Genomic_DNA"/>
</dbReference>
<dbReference type="RefSeq" id="WP_076995515.1">
    <property type="nucleotide sequence ID" value="NZ_MSPR01000003.1"/>
</dbReference>
<dbReference type="InterPro" id="IPR053160">
    <property type="entry name" value="MFS_DHA3_Transporter"/>
</dbReference>
<feature type="transmembrane region" description="Helical" evidence="2">
    <location>
        <begin position="302"/>
        <end position="322"/>
    </location>
</feature>
<evidence type="ECO:0000313" key="6">
    <source>
        <dbReference type="Proteomes" id="UP000188946"/>
    </source>
</evidence>
<sequence>MKGINLRKNIHIYFLSSILVTISYSLPHSILTVLFIAKGISLSQILMIQSAYSLAVMLFEFPSGVTADIFSKKDMYLISKSLLIILYIIIIYSNSFWLLYLAWFIYGIATAFDSGTIDADLVNQIKESKNIELSSFIATDSRLSILSLLIGSTTGSIFYLYFGTGIYFLSILFCMLAIIITFFFFQESTIQKEVKNPRINDFKKHILKGFKELKNSNMMRFVIILEFLTQIFFQTHFQLWQAFLIEKDIPSTLFSLFYILFQVVALISYSIDSHKITALAKFKLYSIPLGFLPLVFLSNKPYIYIPVYILYVFLFYIIQFILKKYYTQIVSKDTISSLISFKATISRLGSMITLFLLSIFANFIPASSLIISSFIFTFFSLTLGIAIFMKKYNSYTN</sequence>
<keyword evidence="2" id="KW-0812">Transmembrane</keyword>
<dbReference type="InterPro" id="IPR011701">
    <property type="entry name" value="MFS"/>
</dbReference>
<keyword evidence="2" id="KW-0472">Membrane</keyword>
<keyword evidence="2" id="KW-1133">Transmembrane helix</keyword>
<dbReference type="AlphaFoldDB" id="A0AB36JUI8"/>
<evidence type="ECO:0000313" key="4">
    <source>
        <dbReference type="EMBL" id="ONK30619.1"/>
    </source>
</evidence>
<dbReference type="CDD" id="cd06174">
    <property type="entry name" value="MFS"/>
    <property type="match status" value="1"/>
</dbReference>
<evidence type="ECO:0000256" key="2">
    <source>
        <dbReference type="SAM" id="Phobius"/>
    </source>
</evidence>
<feature type="transmembrane region" description="Helical" evidence="2">
    <location>
        <begin position="12"/>
        <end position="36"/>
    </location>
</feature>
<dbReference type="InterPro" id="IPR036259">
    <property type="entry name" value="MFS_trans_sf"/>
</dbReference>
<evidence type="ECO:0008006" key="7">
    <source>
        <dbReference type="Google" id="ProtNLM"/>
    </source>
</evidence>
<organism evidence="3 5">
    <name type="scientific">Streptococcus azizii</name>
    <dbReference type="NCBI Taxonomy" id="1579424"/>
    <lineage>
        <taxon>Bacteria</taxon>
        <taxon>Bacillati</taxon>
        <taxon>Bacillota</taxon>
        <taxon>Bacilli</taxon>
        <taxon>Lactobacillales</taxon>
        <taxon>Streptococcaceae</taxon>
        <taxon>Streptococcus</taxon>
    </lineage>
</organism>
<comment type="subcellular location">
    <subcellularLocation>
        <location evidence="1">Cell membrane</location>
        <topology evidence="1">Multi-pass membrane protein</topology>
    </subcellularLocation>
</comment>
<dbReference type="Proteomes" id="UP000188946">
    <property type="component" value="Unassembled WGS sequence"/>
</dbReference>
<protein>
    <recommendedName>
        <fullName evidence="7">MFS transporter</fullName>
    </recommendedName>
</protein>
<dbReference type="SUPFAM" id="SSF103473">
    <property type="entry name" value="MFS general substrate transporter"/>
    <property type="match status" value="1"/>
</dbReference>
<accession>A0AB36JUI8</accession>
<feature type="transmembrane region" description="Helical" evidence="2">
    <location>
        <begin position="218"/>
        <end position="237"/>
    </location>
</feature>
<evidence type="ECO:0000256" key="1">
    <source>
        <dbReference type="ARBA" id="ARBA00004651"/>
    </source>
</evidence>
<gene>
    <name evidence="4" type="ORF">BVE84_02510</name>
    <name evidence="3" type="ORF">BVE86_01200</name>
</gene>
<dbReference type="GO" id="GO:0022857">
    <property type="term" value="F:transmembrane transporter activity"/>
    <property type="evidence" value="ECO:0007669"/>
    <property type="project" value="InterPro"/>
</dbReference>
<feature type="transmembrane region" description="Helical" evidence="2">
    <location>
        <begin position="42"/>
        <end position="63"/>
    </location>
</feature>
<dbReference type="Proteomes" id="UP000188600">
    <property type="component" value="Unassembled WGS sequence"/>
</dbReference>
<feature type="transmembrane region" description="Helical" evidence="2">
    <location>
        <begin position="278"/>
        <end position="296"/>
    </location>
</feature>
<dbReference type="PANTHER" id="PTHR23530">
    <property type="entry name" value="TRANSPORT PROTEIN-RELATED"/>
    <property type="match status" value="1"/>
</dbReference>
<feature type="transmembrane region" description="Helical" evidence="2">
    <location>
        <begin position="167"/>
        <end position="185"/>
    </location>
</feature>
<feature type="transmembrane region" description="Helical" evidence="2">
    <location>
        <begin position="343"/>
        <end position="364"/>
    </location>
</feature>
<dbReference type="Gene3D" id="1.20.1250.20">
    <property type="entry name" value="MFS general substrate transporter like domains"/>
    <property type="match status" value="1"/>
</dbReference>
<proteinExistence type="predicted"/>
<dbReference type="EMBL" id="MSPR01000003">
    <property type="protein sequence ID" value="ONK30619.1"/>
    <property type="molecule type" value="Genomic_DNA"/>
</dbReference>
<comment type="caution">
    <text evidence="3">The sequence shown here is derived from an EMBL/GenBank/DDBJ whole genome shotgun (WGS) entry which is preliminary data.</text>
</comment>
<dbReference type="PANTHER" id="PTHR23530:SF1">
    <property type="entry name" value="PERMEASE, MAJOR FACILITATOR SUPERFAMILY-RELATED"/>
    <property type="match status" value="1"/>
</dbReference>
<feature type="transmembrane region" description="Helical" evidence="2">
    <location>
        <begin position="370"/>
        <end position="389"/>
    </location>
</feature>
<evidence type="ECO:0000313" key="3">
    <source>
        <dbReference type="EMBL" id="ONK29136.1"/>
    </source>
</evidence>
<reference evidence="5 6" key="1">
    <citation type="submission" date="2016-12" db="EMBL/GenBank/DDBJ databases">
        <authorList>
            <person name="Gulvik C.A."/>
        </authorList>
    </citation>
    <scope>NUCLEOTIDE SEQUENCE [LARGE SCALE GENOMIC DNA]</scope>
    <source>
        <strain evidence="4 6">12-5202</strain>
        <strain evidence="3 5">12-5291</strain>
    </source>
</reference>
<dbReference type="Pfam" id="PF07690">
    <property type="entry name" value="MFS_1"/>
    <property type="match status" value="1"/>
</dbReference>
<feature type="transmembrane region" description="Helical" evidence="2">
    <location>
        <begin position="249"/>
        <end position="271"/>
    </location>
</feature>
<name>A0AB36JUI8_9STRE</name>